<name>A0A7Z2ZQ22_9BACL</name>
<evidence type="ECO:0000256" key="7">
    <source>
        <dbReference type="ARBA" id="ARBA00046577"/>
    </source>
</evidence>
<evidence type="ECO:0000256" key="2">
    <source>
        <dbReference type="ARBA" id="ARBA00004745"/>
    </source>
</evidence>
<dbReference type="SMART" id="SM01120">
    <property type="entry name" value="Dak2"/>
    <property type="match status" value="1"/>
</dbReference>
<protein>
    <recommendedName>
        <fullName evidence="3">phosphoenolpyruvate--glycerone phosphotransferase</fullName>
        <ecNumber evidence="3">2.7.1.121</ecNumber>
    </recommendedName>
</protein>
<evidence type="ECO:0000256" key="6">
    <source>
        <dbReference type="ARBA" id="ARBA00022798"/>
    </source>
</evidence>
<evidence type="ECO:0000256" key="8">
    <source>
        <dbReference type="ARBA" id="ARBA00055771"/>
    </source>
</evidence>
<keyword evidence="11" id="KW-1185">Reference proteome</keyword>
<evidence type="ECO:0000256" key="4">
    <source>
        <dbReference type="ARBA" id="ARBA00022679"/>
    </source>
</evidence>
<dbReference type="GO" id="GO:0047324">
    <property type="term" value="F:phosphoenolpyruvate-glycerone phosphotransferase activity"/>
    <property type="evidence" value="ECO:0007669"/>
    <property type="project" value="UniProtKB-EC"/>
</dbReference>
<dbReference type="GO" id="GO:0019563">
    <property type="term" value="P:glycerol catabolic process"/>
    <property type="evidence" value="ECO:0007669"/>
    <property type="project" value="TreeGrafter"/>
</dbReference>
<keyword evidence="4" id="KW-0808">Transferase</keyword>
<dbReference type="FunFam" id="1.25.40.340:FF:000002">
    <property type="entry name" value="Dihydroxyacetone kinase, L subunit"/>
    <property type="match status" value="1"/>
</dbReference>
<comment type="catalytic activity">
    <reaction evidence="1">
        <text>dihydroxyacetone + phosphoenolpyruvate = dihydroxyacetone phosphate + pyruvate</text>
        <dbReference type="Rhea" id="RHEA:18381"/>
        <dbReference type="ChEBI" id="CHEBI:15361"/>
        <dbReference type="ChEBI" id="CHEBI:16016"/>
        <dbReference type="ChEBI" id="CHEBI:57642"/>
        <dbReference type="ChEBI" id="CHEBI:58702"/>
        <dbReference type="EC" id="2.7.1.121"/>
    </reaction>
</comment>
<organism evidence="10 11">
    <name type="scientific">Cohnella herbarum</name>
    <dbReference type="NCBI Taxonomy" id="2728023"/>
    <lineage>
        <taxon>Bacteria</taxon>
        <taxon>Bacillati</taxon>
        <taxon>Bacillota</taxon>
        <taxon>Bacilli</taxon>
        <taxon>Bacillales</taxon>
        <taxon>Paenibacillaceae</taxon>
        <taxon>Cohnella</taxon>
    </lineage>
</organism>
<evidence type="ECO:0000256" key="5">
    <source>
        <dbReference type="ARBA" id="ARBA00022777"/>
    </source>
</evidence>
<accession>A0A7Z2ZQ22</accession>
<evidence type="ECO:0000313" key="10">
    <source>
        <dbReference type="EMBL" id="QJD88056.1"/>
    </source>
</evidence>
<comment type="function">
    <text evidence="8">ADP-binding subunit of the dihydroxyacetone kinase, which is responsible for the phosphoenolpyruvate (PEP)-dependent phosphorylation of dihydroxyacetone. DhaL-ADP is converted to DhaL-ATP via a phosphoryl group transfer from DhaM and transmits it to dihydroxyacetone binds to DhaK.</text>
</comment>
<dbReference type="AlphaFoldDB" id="A0A7Z2ZQ22"/>
<dbReference type="InterPro" id="IPR004007">
    <property type="entry name" value="DhaL_dom"/>
</dbReference>
<keyword evidence="5 10" id="KW-0418">Kinase</keyword>
<comment type="subunit">
    <text evidence="7">Homodimer. The dihydroxyacetone kinase complex is composed of a homodimer of DhaM, a homodimer of DhaK and the subunit DhaL.</text>
</comment>
<dbReference type="PROSITE" id="PS51480">
    <property type="entry name" value="DHAL"/>
    <property type="match status" value="1"/>
</dbReference>
<dbReference type="GO" id="GO:0004371">
    <property type="term" value="F:glycerone kinase activity"/>
    <property type="evidence" value="ECO:0007669"/>
    <property type="project" value="InterPro"/>
</dbReference>
<dbReference type="KEGG" id="cheb:HH215_08370"/>
<dbReference type="GO" id="GO:0005829">
    <property type="term" value="C:cytosol"/>
    <property type="evidence" value="ECO:0007669"/>
    <property type="project" value="TreeGrafter"/>
</dbReference>
<sequence>MLTIAYTIDRDKDYLSELDRKTGDGDHGITMSLGWRAIKETMHDLPEEADCGTLCKTAGMKFLNAVGSSVGPLYATAFMRAGAAVNGKKFLTESDLLSFWTAFVNGIVERGQAVVGDKTMVDVWAPALDSLREHYALGNDVHACFRAAVSAGQAGMIATADMVSRKGRSSRLGDRSLSHQDPGAASAYLILSVFADMLETLNTKEGDLV</sequence>
<dbReference type="InterPro" id="IPR012737">
    <property type="entry name" value="DhaK_L_YcgS"/>
</dbReference>
<dbReference type="Proteomes" id="UP000502248">
    <property type="component" value="Chromosome"/>
</dbReference>
<dbReference type="PANTHER" id="PTHR28629:SF4">
    <property type="entry name" value="TRIOKINASE_FMN CYCLASE"/>
    <property type="match status" value="1"/>
</dbReference>
<dbReference type="NCBIfam" id="TIGR02365">
    <property type="entry name" value="dha_L_ycgS"/>
    <property type="match status" value="1"/>
</dbReference>
<evidence type="ECO:0000259" key="9">
    <source>
        <dbReference type="PROSITE" id="PS51480"/>
    </source>
</evidence>
<dbReference type="EMBL" id="CP051680">
    <property type="protein sequence ID" value="QJD88056.1"/>
    <property type="molecule type" value="Genomic_DNA"/>
</dbReference>
<feature type="domain" description="DhaL" evidence="9">
    <location>
        <begin position="1"/>
        <end position="196"/>
    </location>
</feature>
<dbReference type="SUPFAM" id="SSF101473">
    <property type="entry name" value="DhaL-like"/>
    <property type="match status" value="1"/>
</dbReference>
<dbReference type="Gene3D" id="1.25.40.340">
    <property type="match status" value="1"/>
</dbReference>
<dbReference type="PANTHER" id="PTHR28629">
    <property type="entry name" value="TRIOKINASE/FMN CYCLASE"/>
    <property type="match status" value="1"/>
</dbReference>
<comment type="pathway">
    <text evidence="2">Polyol metabolism; glycerol degradation.</text>
</comment>
<gene>
    <name evidence="10" type="primary">dhaL</name>
    <name evidence="10" type="ORF">HH215_08370</name>
</gene>
<dbReference type="Pfam" id="PF02734">
    <property type="entry name" value="Dak2"/>
    <property type="match status" value="1"/>
</dbReference>
<proteinExistence type="predicted"/>
<dbReference type="InterPro" id="IPR036117">
    <property type="entry name" value="DhaL_dom_sf"/>
</dbReference>
<evidence type="ECO:0000313" key="11">
    <source>
        <dbReference type="Proteomes" id="UP000502248"/>
    </source>
</evidence>
<evidence type="ECO:0000256" key="3">
    <source>
        <dbReference type="ARBA" id="ARBA00012095"/>
    </source>
</evidence>
<evidence type="ECO:0000256" key="1">
    <source>
        <dbReference type="ARBA" id="ARBA00001113"/>
    </source>
</evidence>
<dbReference type="InterPro" id="IPR050861">
    <property type="entry name" value="Dihydroxyacetone_Kinase"/>
</dbReference>
<reference evidence="10 11" key="1">
    <citation type="submission" date="2020-04" db="EMBL/GenBank/DDBJ databases">
        <title>Genome sequencing of novel species.</title>
        <authorList>
            <person name="Heo J."/>
            <person name="Kim S.-J."/>
            <person name="Kim J.-S."/>
            <person name="Hong S.-B."/>
            <person name="Kwon S.-W."/>
        </authorList>
    </citation>
    <scope>NUCLEOTIDE SEQUENCE [LARGE SCALE GENOMIC DNA]</scope>
    <source>
        <strain evidence="10 11">MFER-1</strain>
    </source>
</reference>
<keyword evidence="6" id="KW-0319">Glycerol metabolism</keyword>
<dbReference type="EC" id="2.7.1.121" evidence="3"/>